<evidence type="ECO:0000256" key="2">
    <source>
        <dbReference type="ARBA" id="ARBA00009928"/>
    </source>
</evidence>
<dbReference type="Gene3D" id="2.60.310.20">
    <property type="match status" value="1"/>
</dbReference>
<reference evidence="13" key="2">
    <citation type="submission" date="2023-05" db="EMBL/GenBank/DDBJ databases">
        <authorList>
            <consortium name="Lawrence Berkeley National Laboratory"/>
            <person name="Steindorff A."/>
            <person name="Hensen N."/>
            <person name="Bonometti L."/>
            <person name="Westerberg I."/>
            <person name="Brannstrom I.O."/>
            <person name="Guillou S."/>
            <person name="Cros-Aarteil S."/>
            <person name="Calhoun S."/>
            <person name="Haridas S."/>
            <person name="Kuo A."/>
            <person name="Mondo S."/>
            <person name="Pangilinan J."/>
            <person name="Riley R."/>
            <person name="Labutti K."/>
            <person name="Andreopoulos B."/>
            <person name="Lipzen A."/>
            <person name="Chen C."/>
            <person name="Yanf M."/>
            <person name="Daum C."/>
            <person name="Ng V."/>
            <person name="Clum A."/>
            <person name="Ohm R."/>
            <person name="Martin F."/>
            <person name="Silar P."/>
            <person name="Natvig D."/>
            <person name="Lalanne C."/>
            <person name="Gautier V."/>
            <person name="Ament-Velasquez S.L."/>
            <person name="Kruys A."/>
            <person name="Hutchinson M.I."/>
            <person name="Powell A.J."/>
            <person name="Barry K."/>
            <person name="Miller A.N."/>
            <person name="Grigoriev I.V."/>
            <person name="Debuchy R."/>
            <person name="Gladieux P."/>
            <person name="Thoren M.H."/>
            <person name="Johannesson H."/>
        </authorList>
    </citation>
    <scope>NUCLEOTIDE SEQUENCE</scope>
    <source>
        <strain evidence="13">CBS 538.74</strain>
    </source>
</reference>
<organism evidence="13 14">
    <name type="scientific">Chaetomidium leptoderma</name>
    <dbReference type="NCBI Taxonomy" id="669021"/>
    <lineage>
        <taxon>Eukaryota</taxon>
        <taxon>Fungi</taxon>
        <taxon>Dikarya</taxon>
        <taxon>Ascomycota</taxon>
        <taxon>Pezizomycotina</taxon>
        <taxon>Sordariomycetes</taxon>
        <taxon>Sordariomycetidae</taxon>
        <taxon>Sordariales</taxon>
        <taxon>Chaetomiaceae</taxon>
        <taxon>Chaetomidium</taxon>
    </lineage>
</organism>
<gene>
    <name evidence="13" type="ORF">C8A00DRAFT_40934</name>
</gene>
<keyword evidence="7" id="KW-0503">Monooxygenase</keyword>
<dbReference type="PANTHER" id="PTHR11474">
    <property type="entry name" value="TYROSINASE FAMILY MEMBER"/>
    <property type="match status" value="1"/>
</dbReference>
<dbReference type="InterPro" id="IPR008922">
    <property type="entry name" value="Di-copper_centre_dom_sf"/>
</dbReference>
<feature type="region of interest" description="Disordered" evidence="11">
    <location>
        <begin position="487"/>
        <end position="506"/>
    </location>
</feature>
<evidence type="ECO:0000256" key="8">
    <source>
        <dbReference type="ARBA" id="ARBA00023101"/>
    </source>
</evidence>
<comment type="catalytic activity">
    <reaction evidence="10">
        <text>L-tyrosine + O2 = L-dopaquinone + H2O</text>
        <dbReference type="Rhea" id="RHEA:18117"/>
        <dbReference type="ChEBI" id="CHEBI:15377"/>
        <dbReference type="ChEBI" id="CHEBI:15379"/>
        <dbReference type="ChEBI" id="CHEBI:57924"/>
        <dbReference type="ChEBI" id="CHEBI:58315"/>
        <dbReference type="EC" id="1.14.18.1"/>
    </reaction>
</comment>
<comment type="caution">
    <text evidence="13">The sequence shown here is derived from an EMBL/GenBank/DDBJ whole genome shotgun (WGS) entry which is preliminary data.</text>
</comment>
<dbReference type="InterPro" id="IPR041640">
    <property type="entry name" value="Tyrosinase_C"/>
</dbReference>
<feature type="region of interest" description="Disordered" evidence="11">
    <location>
        <begin position="383"/>
        <end position="427"/>
    </location>
</feature>
<dbReference type="EMBL" id="MU856864">
    <property type="protein sequence ID" value="KAK4156638.1"/>
    <property type="molecule type" value="Genomic_DNA"/>
</dbReference>
<keyword evidence="14" id="KW-1185">Reference proteome</keyword>
<evidence type="ECO:0000256" key="6">
    <source>
        <dbReference type="ARBA" id="ARBA00023008"/>
    </source>
</evidence>
<comment type="catalytic activity">
    <reaction evidence="9">
        <text>2 L-dopa + O2 = 2 L-dopaquinone + 2 H2O</text>
        <dbReference type="Rhea" id="RHEA:34287"/>
        <dbReference type="ChEBI" id="CHEBI:15377"/>
        <dbReference type="ChEBI" id="CHEBI:15379"/>
        <dbReference type="ChEBI" id="CHEBI:57504"/>
        <dbReference type="ChEBI" id="CHEBI:57924"/>
        <dbReference type="EC" id="1.14.18.1"/>
    </reaction>
</comment>
<dbReference type="Gene3D" id="1.10.1280.10">
    <property type="entry name" value="Di-copper center containing domain from catechol oxidase"/>
    <property type="match status" value="2"/>
</dbReference>
<comment type="similarity">
    <text evidence="2">Belongs to the tyrosinase family.</text>
</comment>
<reference evidence="13" key="1">
    <citation type="journal article" date="2023" name="Mol. Phylogenet. Evol.">
        <title>Genome-scale phylogeny and comparative genomics of the fungal order Sordariales.</title>
        <authorList>
            <person name="Hensen N."/>
            <person name="Bonometti L."/>
            <person name="Westerberg I."/>
            <person name="Brannstrom I.O."/>
            <person name="Guillou S."/>
            <person name="Cros-Aarteil S."/>
            <person name="Calhoun S."/>
            <person name="Haridas S."/>
            <person name="Kuo A."/>
            <person name="Mondo S."/>
            <person name="Pangilinan J."/>
            <person name="Riley R."/>
            <person name="LaButti K."/>
            <person name="Andreopoulos B."/>
            <person name="Lipzen A."/>
            <person name="Chen C."/>
            <person name="Yan M."/>
            <person name="Daum C."/>
            <person name="Ng V."/>
            <person name="Clum A."/>
            <person name="Steindorff A."/>
            <person name="Ohm R.A."/>
            <person name="Martin F."/>
            <person name="Silar P."/>
            <person name="Natvig D.O."/>
            <person name="Lalanne C."/>
            <person name="Gautier V."/>
            <person name="Ament-Velasquez S.L."/>
            <person name="Kruys A."/>
            <person name="Hutchinson M.I."/>
            <person name="Powell A.J."/>
            <person name="Barry K."/>
            <person name="Miller A.N."/>
            <person name="Grigoriev I.V."/>
            <person name="Debuchy R."/>
            <person name="Gladieux P."/>
            <person name="Hiltunen Thoren M."/>
            <person name="Johannesson H."/>
        </authorList>
    </citation>
    <scope>NUCLEOTIDE SEQUENCE</scope>
    <source>
        <strain evidence="13">CBS 538.74</strain>
    </source>
</reference>
<dbReference type="Pfam" id="PF18132">
    <property type="entry name" value="Tyrosinase_C"/>
    <property type="match status" value="1"/>
</dbReference>
<proteinExistence type="inferred from homology"/>
<dbReference type="InterPro" id="IPR002227">
    <property type="entry name" value="Tyrosinase_Cu-bd"/>
</dbReference>
<dbReference type="PANTHER" id="PTHR11474:SF76">
    <property type="entry name" value="SHKT DOMAIN-CONTAINING PROTEIN"/>
    <property type="match status" value="1"/>
</dbReference>
<dbReference type="Proteomes" id="UP001302745">
    <property type="component" value="Unassembled WGS sequence"/>
</dbReference>
<dbReference type="InterPro" id="IPR050316">
    <property type="entry name" value="Tyrosinase/Hemocyanin"/>
</dbReference>
<keyword evidence="6" id="KW-0186">Copper</keyword>
<dbReference type="GO" id="GO:0046872">
    <property type="term" value="F:metal ion binding"/>
    <property type="evidence" value="ECO:0007669"/>
    <property type="project" value="UniProtKB-KW"/>
</dbReference>
<keyword evidence="4" id="KW-0479">Metal-binding</keyword>
<sequence length="598" mass="64500">MSGNVAITEIPTTPGSDGAVPLRRELRDLQQNFPDQYNLLVLGLKSMEGQDEKAATSYYQIAGIHGMPYKPWNGVGSKTDWQSSSGFGGYCTHSSILFLPWHRPYLALYEQSLYSAVQEVAKKFPQGTLRDKYVQAAKTFRTPYFDWASQPPRGSSAFPSALTSPNVQVVDVDGKTKSVTNPLYRFAFHPVNSSPGDISQEVSAFDPLFWLHHFSMSPRPAPYSTFSATGGESQTEDTPLAPFWDKSGSEFWTSAQVKDTLTFGYAYPETQKWRFQDPKAYQAEIRRAVTGLYGTNVFANFVANVAQRKEEHAIAAKALAAHANGAPAATAPTQEEHAIEVKALATHAKANRTAAANGTAAAAAAAAPAEKKPLLPVAQTALAASQAPISKPEQPTEKEEGSPLAPTTTTHPHRLTNKPPIPSSLQHLAPNHTYTEWVVNMRAQKHGLSGSFRLLVFLGPFDQAAADSETWETEFNCVGRVSVLGRDHHSDSDSDSDGAAAGEKNKTKTKTQCAKCLADAAHELMVSGTVPLTSALLQDIAGEVVPHLKAHLAWKVVLVASTGVTIGEDGLPDYSGEYTVWPEVTDGKPAGLTVGEQV</sequence>
<dbReference type="AlphaFoldDB" id="A0AAN7A066"/>
<evidence type="ECO:0000256" key="1">
    <source>
        <dbReference type="ARBA" id="ARBA00001973"/>
    </source>
</evidence>
<evidence type="ECO:0000256" key="11">
    <source>
        <dbReference type="SAM" id="MobiDB-lite"/>
    </source>
</evidence>
<evidence type="ECO:0000256" key="4">
    <source>
        <dbReference type="ARBA" id="ARBA00022723"/>
    </source>
</evidence>
<keyword evidence="5" id="KW-0560">Oxidoreductase</keyword>
<feature type="domain" description="Tyrosinase copper-binding" evidence="12">
    <location>
        <begin position="93"/>
        <end position="110"/>
    </location>
</feature>
<dbReference type="GO" id="GO:0004503">
    <property type="term" value="F:tyrosinase activity"/>
    <property type="evidence" value="ECO:0007669"/>
    <property type="project" value="UniProtKB-EC"/>
</dbReference>
<comment type="cofactor">
    <cofactor evidence="1">
        <name>Cu(2+)</name>
        <dbReference type="ChEBI" id="CHEBI:29036"/>
    </cofactor>
</comment>
<evidence type="ECO:0000313" key="13">
    <source>
        <dbReference type="EMBL" id="KAK4156638.1"/>
    </source>
</evidence>
<keyword evidence="8" id="KW-0470">Melanin biosynthesis</keyword>
<dbReference type="Pfam" id="PF00264">
    <property type="entry name" value="Tyrosinase"/>
    <property type="match status" value="1"/>
</dbReference>
<dbReference type="PROSITE" id="PS00497">
    <property type="entry name" value="TYROSINASE_1"/>
    <property type="match status" value="1"/>
</dbReference>
<evidence type="ECO:0000256" key="5">
    <source>
        <dbReference type="ARBA" id="ARBA00023002"/>
    </source>
</evidence>
<evidence type="ECO:0000256" key="7">
    <source>
        <dbReference type="ARBA" id="ARBA00023033"/>
    </source>
</evidence>
<name>A0AAN7A066_9PEZI</name>
<evidence type="ECO:0000256" key="3">
    <source>
        <dbReference type="ARBA" id="ARBA00011906"/>
    </source>
</evidence>
<evidence type="ECO:0000259" key="12">
    <source>
        <dbReference type="PROSITE" id="PS00497"/>
    </source>
</evidence>
<dbReference type="EC" id="1.14.18.1" evidence="3"/>
<evidence type="ECO:0000313" key="14">
    <source>
        <dbReference type="Proteomes" id="UP001302745"/>
    </source>
</evidence>
<accession>A0AAN7A066</accession>
<dbReference type="GO" id="GO:0042438">
    <property type="term" value="P:melanin biosynthetic process"/>
    <property type="evidence" value="ECO:0007669"/>
    <property type="project" value="UniProtKB-KW"/>
</dbReference>
<evidence type="ECO:0000256" key="10">
    <source>
        <dbReference type="ARBA" id="ARBA00048881"/>
    </source>
</evidence>
<dbReference type="SUPFAM" id="SSF48056">
    <property type="entry name" value="Di-copper centre-containing domain"/>
    <property type="match status" value="1"/>
</dbReference>
<evidence type="ECO:0000256" key="9">
    <source>
        <dbReference type="ARBA" id="ARBA00048233"/>
    </source>
</evidence>
<protein>
    <recommendedName>
        <fullName evidence="3">tyrosinase</fullName>
        <ecNumber evidence="3">1.14.18.1</ecNumber>
    </recommendedName>
</protein>